<dbReference type="PANTHER" id="PTHR45080:SF8">
    <property type="entry name" value="IG-LIKE DOMAIN-CONTAINING PROTEIN"/>
    <property type="match status" value="1"/>
</dbReference>
<dbReference type="SMART" id="SM00409">
    <property type="entry name" value="IG"/>
    <property type="match status" value="2"/>
</dbReference>
<sequence length="236" mass="26245">MLILRLEISEAIPVNEGIPLLIACVIQSREEVNVTWLKDGFPIMFEASKGRLWKMLVPKDSYGRSSFLLGIDKINEHDIGTFTCVANEGAKSENLSVTVNIKLISKIMINPLAATVVKRSSVSITCVSIDGIYSASSYSWLKNNVDIHKRRDPEKIEYLYPGGARLIIKNAQVSMNYTCIMRTQTGFLRLTSVITVVNGSDFAIKTCQQEMSYGVKWKVTAVNAMDIHLCPEGYTG</sequence>
<evidence type="ECO:0000256" key="3">
    <source>
        <dbReference type="ARBA" id="ARBA00023319"/>
    </source>
</evidence>
<feature type="domain" description="Ig-like" evidence="4">
    <location>
        <begin position="1"/>
        <end position="100"/>
    </location>
</feature>
<comment type="caution">
    <text evidence="5">The sequence shown here is derived from an EMBL/GenBank/DDBJ whole genome shotgun (WGS) entry which is preliminary data.</text>
</comment>
<accession>A0A8X6H554</accession>
<name>A0A8X6H554_TRICU</name>
<keyword evidence="1" id="KW-0732">Signal</keyword>
<dbReference type="GO" id="GO:0008046">
    <property type="term" value="F:axon guidance receptor activity"/>
    <property type="evidence" value="ECO:0007669"/>
    <property type="project" value="TreeGrafter"/>
</dbReference>
<proteinExistence type="predicted"/>
<dbReference type="InterPro" id="IPR007110">
    <property type="entry name" value="Ig-like_dom"/>
</dbReference>
<dbReference type="InterPro" id="IPR036179">
    <property type="entry name" value="Ig-like_dom_sf"/>
</dbReference>
<reference evidence="5" key="1">
    <citation type="submission" date="2020-07" db="EMBL/GenBank/DDBJ databases">
        <title>Multicomponent nature underlies the extraordinary mechanical properties of spider dragline silk.</title>
        <authorList>
            <person name="Kono N."/>
            <person name="Nakamura H."/>
            <person name="Mori M."/>
            <person name="Yoshida Y."/>
            <person name="Ohtoshi R."/>
            <person name="Malay A.D."/>
            <person name="Moran D.A.P."/>
            <person name="Tomita M."/>
            <person name="Numata K."/>
            <person name="Arakawa K."/>
        </authorList>
    </citation>
    <scope>NUCLEOTIDE SEQUENCE</scope>
</reference>
<dbReference type="OrthoDB" id="6419617at2759"/>
<keyword evidence="3" id="KW-0393">Immunoglobulin domain</keyword>
<dbReference type="PANTHER" id="PTHR45080">
    <property type="entry name" value="CONTACTIN 5"/>
    <property type="match status" value="1"/>
</dbReference>
<dbReference type="CDD" id="cd00096">
    <property type="entry name" value="Ig"/>
    <property type="match status" value="1"/>
</dbReference>
<evidence type="ECO:0000313" key="5">
    <source>
        <dbReference type="EMBL" id="GFQ79929.1"/>
    </source>
</evidence>
<keyword evidence="2" id="KW-1015">Disulfide bond</keyword>
<evidence type="ECO:0000256" key="1">
    <source>
        <dbReference type="ARBA" id="ARBA00022729"/>
    </source>
</evidence>
<dbReference type="GO" id="GO:0005886">
    <property type="term" value="C:plasma membrane"/>
    <property type="evidence" value="ECO:0007669"/>
    <property type="project" value="TreeGrafter"/>
</dbReference>
<keyword evidence="6" id="KW-1185">Reference proteome</keyword>
<dbReference type="GO" id="GO:0050808">
    <property type="term" value="P:synapse organization"/>
    <property type="evidence" value="ECO:0007669"/>
    <property type="project" value="TreeGrafter"/>
</dbReference>
<dbReference type="EMBL" id="BMAO01022155">
    <property type="protein sequence ID" value="GFQ79929.1"/>
    <property type="molecule type" value="Genomic_DNA"/>
</dbReference>
<dbReference type="GO" id="GO:0043025">
    <property type="term" value="C:neuronal cell body"/>
    <property type="evidence" value="ECO:0007669"/>
    <property type="project" value="TreeGrafter"/>
</dbReference>
<protein>
    <recommendedName>
        <fullName evidence="4">Ig-like domain-containing protein</fullName>
    </recommendedName>
</protein>
<evidence type="ECO:0000313" key="6">
    <source>
        <dbReference type="Proteomes" id="UP000887116"/>
    </source>
</evidence>
<evidence type="ECO:0000259" key="4">
    <source>
        <dbReference type="PROSITE" id="PS50835"/>
    </source>
</evidence>
<dbReference type="PROSITE" id="PS50835">
    <property type="entry name" value="IG_LIKE"/>
    <property type="match status" value="2"/>
</dbReference>
<dbReference type="Proteomes" id="UP000887116">
    <property type="component" value="Unassembled WGS sequence"/>
</dbReference>
<dbReference type="AlphaFoldDB" id="A0A8X6H554"/>
<dbReference type="InterPro" id="IPR003599">
    <property type="entry name" value="Ig_sub"/>
</dbReference>
<gene>
    <name evidence="5" type="primary">AVEN_156797_1</name>
    <name evidence="5" type="ORF">TNCT_68041</name>
</gene>
<dbReference type="Pfam" id="PF13895">
    <property type="entry name" value="Ig_2"/>
    <property type="match status" value="1"/>
</dbReference>
<evidence type="ECO:0000256" key="2">
    <source>
        <dbReference type="ARBA" id="ARBA00023157"/>
    </source>
</evidence>
<organism evidence="5 6">
    <name type="scientific">Trichonephila clavata</name>
    <name type="common">Joro spider</name>
    <name type="synonym">Nephila clavata</name>
    <dbReference type="NCBI Taxonomy" id="2740835"/>
    <lineage>
        <taxon>Eukaryota</taxon>
        <taxon>Metazoa</taxon>
        <taxon>Ecdysozoa</taxon>
        <taxon>Arthropoda</taxon>
        <taxon>Chelicerata</taxon>
        <taxon>Arachnida</taxon>
        <taxon>Araneae</taxon>
        <taxon>Araneomorphae</taxon>
        <taxon>Entelegynae</taxon>
        <taxon>Araneoidea</taxon>
        <taxon>Nephilidae</taxon>
        <taxon>Trichonephila</taxon>
    </lineage>
</organism>
<dbReference type="InterPro" id="IPR013783">
    <property type="entry name" value="Ig-like_fold"/>
</dbReference>
<dbReference type="InterPro" id="IPR050958">
    <property type="entry name" value="Cell_Adh-Cytoskel_Orgn"/>
</dbReference>
<dbReference type="GO" id="GO:0007156">
    <property type="term" value="P:homophilic cell adhesion via plasma membrane adhesion molecules"/>
    <property type="evidence" value="ECO:0007669"/>
    <property type="project" value="TreeGrafter"/>
</dbReference>
<feature type="domain" description="Ig-like" evidence="4">
    <location>
        <begin position="105"/>
        <end position="195"/>
    </location>
</feature>
<dbReference type="GO" id="GO:0030424">
    <property type="term" value="C:axon"/>
    <property type="evidence" value="ECO:0007669"/>
    <property type="project" value="TreeGrafter"/>
</dbReference>
<dbReference type="Gene3D" id="2.60.40.10">
    <property type="entry name" value="Immunoglobulins"/>
    <property type="match status" value="2"/>
</dbReference>
<dbReference type="SUPFAM" id="SSF48726">
    <property type="entry name" value="Immunoglobulin"/>
    <property type="match status" value="2"/>
</dbReference>